<evidence type="ECO:0000313" key="3">
    <source>
        <dbReference type="EMBL" id="KAF2489443.1"/>
    </source>
</evidence>
<protein>
    <recommendedName>
        <fullName evidence="5">WSC domain-containing protein</fullName>
    </recommendedName>
</protein>
<keyword evidence="2" id="KW-0472">Membrane</keyword>
<keyword evidence="4" id="KW-1185">Reference proteome</keyword>
<feature type="region of interest" description="Disordered" evidence="1">
    <location>
        <begin position="177"/>
        <end position="221"/>
    </location>
</feature>
<proteinExistence type="predicted"/>
<gene>
    <name evidence="3" type="ORF">BU16DRAFT_544822</name>
</gene>
<feature type="transmembrane region" description="Helical" evidence="2">
    <location>
        <begin position="226"/>
        <end position="252"/>
    </location>
</feature>
<name>A0A6A6QCP9_9PEZI</name>
<evidence type="ECO:0000256" key="2">
    <source>
        <dbReference type="SAM" id="Phobius"/>
    </source>
</evidence>
<dbReference type="EMBL" id="MU004199">
    <property type="protein sequence ID" value="KAF2489443.1"/>
    <property type="molecule type" value="Genomic_DNA"/>
</dbReference>
<evidence type="ECO:0000256" key="1">
    <source>
        <dbReference type="SAM" id="MobiDB-lite"/>
    </source>
</evidence>
<reference evidence="3" key="1">
    <citation type="journal article" date="2020" name="Stud. Mycol.">
        <title>101 Dothideomycetes genomes: a test case for predicting lifestyles and emergence of pathogens.</title>
        <authorList>
            <person name="Haridas S."/>
            <person name="Albert R."/>
            <person name="Binder M."/>
            <person name="Bloem J."/>
            <person name="Labutti K."/>
            <person name="Salamov A."/>
            <person name="Andreopoulos B."/>
            <person name="Baker S."/>
            <person name="Barry K."/>
            <person name="Bills G."/>
            <person name="Bluhm B."/>
            <person name="Cannon C."/>
            <person name="Castanera R."/>
            <person name="Culley D."/>
            <person name="Daum C."/>
            <person name="Ezra D."/>
            <person name="Gonzalez J."/>
            <person name="Henrissat B."/>
            <person name="Kuo A."/>
            <person name="Liang C."/>
            <person name="Lipzen A."/>
            <person name="Lutzoni F."/>
            <person name="Magnuson J."/>
            <person name="Mondo S."/>
            <person name="Nolan M."/>
            <person name="Ohm R."/>
            <person name="Pangilinan J."/>
            <person name="Park H.-J."/>
            <person name="Ramirez L."/>
            <person name="Alfaro M."/>
            <person name="Sun H."/>
            <person name="Tritt A."/>
            <person name="Yoshinaga Y."/>
            <person name="Zwiers L.-H."/>
            <person name="Turgeon B."/>
            <person name="Goodwin S."/>
            <person name="Spatafora J."/>
            <person name="Crous P."/>
            <person name="Grigoriev I."/>
        </authorList>
    </citation>
    <scope>NUCLEOTIDE SEQUENCE</scope>
    <source>
        <strain evidence="3">CBS 269.34</strain>
    </source>
</reference>
<dbReference type="Proteomes" id="UP000799750">
    <property type="component" value="Unassembled WGS sequence"/>
</dbReference>
<accession>A0A6A6QCP9</accession>
<evidence type="ECO:0008006" key="5">
    <source>
        <dbReference type="Google" id="ProtNLM"/>
    </source>
</evidence>
<keyword evidence="2" id="KW-1133">Transmembrane helix</keyword>
<sequence>MTSTRLFLGPPTLFSVLVIVGAIPGPVITAAPRLEKRYDAYGRSDFIGYFSTDRASSYNYLQCYGTQYGEIRTHGDWYGGCWYSDMASYFTTCSDNTAYGLFVSPYGTSTTSFYSSQSCTYPCVYDLMVYTPGYSSTSYFVECPAWSRDEVMTLYRTSLAVLPEITVASTSLDSTTTLESSSFSTTPTPTPTTASATAHTQTTPGPQTTTPVSPTATSTPQKKAPIAAIVGGVLGSILFLVLASALGFFLWWKKRRDAAANPSAGHAQPVHMSGDGGASAGGAAVVGGGYYGAPPEKSAAAITIPATMSPPPIYATQQG</sequence>
<evidence type="ECO:0000313" key="4">
    <source>
        <dbReference type="Proteomes" id="UP000799750"/>
    </source>
</evidence>
<organism evidence="3 4">
    <name type="scientific">Lophium mytilinum</name>
    <dbReference type="NCBI Taxonomy" id="390894"/>
    <lineage>
        <taxon>Eukaryota</taxon>
        <taxon>Fungi</taxon>
        <taxon>Dikarya</taxon>
        <taxon>Ascomycota</taxon>
        <taxon>Pezizomycotina</taxon>
        <taxon>Dothideomycetes</taxon>
        <taxon>Pleosporomycetidae</taxon>
        <taxon>Mytilinidiales</taxon>
        <taxon>Mytilinidiaceae</taxon>
        <taxon>Lophium</taxon>
    </lineage>
</organism>
<keyword evidence="2" id="KW-0812">Transmembrane</keyword>
<dbReference type="AlphaFoldDB" id="A0A6A6QCP9"/>